<dbReference type="EMBL" id="JAUKTR010000004">
    <property type="protein sequence ID" value="MDO1559844.1"/>
    <property type="molecule type" value="Genomic_DNA"/>
</dbReference>
<evidence type="ECO:0000313" key="1">
    <source>
        <dbReference type="EMBL" id="MDO1559844.1"/>
    </source>
</evidence>
<reference evidence="1" key="1">
    <citation type="submission" date="2023-07" db="EMBL/GenBank/DDBJ databases">
        <title>Brevundimonas soil sp. nov., isolated from the soil of chemical plant.</title>
        <authorList>
            <person name="Wu N."/>
        </authorList>
    </citation>
    <scope>NUCLEOTIDE SEQUENCE</scope>
    <source>
        <strain evidence="1">XZ-24</strain>
    </source>
</reference>
<evidence type="ECO:0000313" key="2">
    <source>
        <dbReference type="Proteomes" id="UP001169063"/>
    </source>
</evidence>
<protein>
    <submittedName>
        <fullName evidence="1">DUF3800 domain-containing protein</fullName>
    </submittedName>
</protein>
<comment type="caution">
    <text evidence="1">The sequence shown here is derived from an EMBL/GenBank/DDBJ whole genome shotgun (WGS) entry which is preliminary data.</text>
</comment>
<organism evidence="1 2">
    <name type="scientific">Peiella sedimenti</name>
    <dbReference type="NCBI Taxonomy" id="3061083"/>
    <lineage>
        <taxon>Bacteria</taxon>
        <taxon>Pseudomonadati</taxon>
        <taxon>Pseudomonadota</taxon>
        <taxon>Alphaproteobacteria</taxon>
        <taxon>Caulobacterales</taxon>
        <taxon>Caulobacteraceae</taxon>
        <taxon>Peiella</taxon>
    </lineage>
</organism>
<dbReference type="Proteomes" id="UP001169063">
    <property type="component" value="Unassembled WGS sequence"/>
</dbReference>
<name>A0ABT8SMP8_9CAUL</name>
<sequence>MDESSHVPAAGKAHKFPYFLIAGLIIPDAQWKEIAAEFERIKALPGYRVEGEIKWRYFGPDNNDARNPLLHLPIAKRNALRLALLSLITKRRSCRIVATKSDTARAWELPYVKNKADLYHFTYKQTLERFEYFLQDISRINGAEQRGMVICDHRGRDEDRILRDYHAEVTERLSTFTSDFKHLVERVMLTDSQHSVGVQLADLCAGALCRSYTKDEPYWLEMLRSNIRAHPIKGIDGYGVVHWPK</sequence>
<dbReference type="RefSeq" id="WP_302110276.1">
    <property type="nucleotide sequence ID" value="NZ_JAUKTR010000004.1"/>
</dbReference>
<proteinExistence type="predicted"/>
<accession>A0ABT8SMP8</accession>
<dbReference type="Pfam" id="PF12686">
    <property type="entry name" value="DUF3800"/>
    <property type="match status" value="1"/>
</dbReference>
<gene>
    <name evidence="1" type="ORF">Q0812_10445</name>
</gene>
<keyword evidence="2" id="KW-1185">Reference proteome</keyword>
<dbReference type="InterPro" id="IPR024524">
    <property type="entry name" value="DUF3800"/>
</dbReference>